<evidence type="ECO:0000256" key="1">
    <source>
        <dbReference type="SAM" id="Phobius"/>
    </source>
</evidence>
<keyword evidence="1" id="KW-0812">Transmembrane</keyword>
<gene>
    <name evidence="2" type="ORF">PLANPX_2846</name>
</gene>
<dbReference type="AlphaFoldDB" id="A0A5K7X8X4"/>
<evidence type="ECO:0000313" key="3">
    <source>
        <dbReference type="Proteomes" id="UP000326837"/>
    </source>
</evidence>
<reference evidence="3" key="1">
    <citation type="submission" date="2019-10" db="EMBL/GenBank/DDBJ databases">
        <title>Lacipirellula parvula gen. nov., sp. nov., representing a lineage of planctomycetes widespread in freshwater anoxic habitats, and description of the family Lacipirellulaceae.</title>
        <authorList>
            <person name="Dedysh S.N."/>
            <person name="Kulichevskaya I.S."/>
            <person name="Beletsky A.V."/>
            <person name="Rakitin A.L."/>
            <person name="Mardanov A.V."/>
            <person name="Ivanova A.A."/>
            <person name="Saltykova V.X."/>
            <person name="Rijpstra W.I.C."/>
            <person name="Sinninghe Damste J.S."/>
            <person name="Ravin N.V."/>
        </authorList>
    </citation>
    <scope>NUCLEOTIDE SEQUENCE [LARGE SCALE GENOMIC DNA]</scope>
    <source>
        <strain evidence="3">PX69</strain>
    </source>
</reference>
<feature type="transmembrane region" description="Helical" evidence="1">
    <location>
        <begin position="127"/>
        <end position="149"/>
    </location>
</feature>
<keyword evidence="1" id="KW-0472">Membrane</keyword>
<organism evidence="2 3">
    <name type="scientific">Lacipirellula parvula</name>
    <dbReference type="NCBI Taxonomy" id="2650471"/>
    <lineage>
        <taxon>Bacteria</taxon>
        <taxon>Pseudomonadati</taxon>
        <taxon>Planctomycetota</taxon>
        <taxon>Planctomycetia</taxon>
        <taxon>Pirellulales</taxon>
        <taxon>Lacipirellulaceae</taxon>
        <taxon>Lacipirellula</taxon>
    </lineage>
</organism>
<evidence type="ECO:0000313" key="2">
    <source>
        <dbReference type="EMBL" id="BBO33234.1"/>
    </source>
</evidence>
<keyword evidence="3" id="KW-1185">Reference proteome</keyword>
<sequence length="163" mass="17415">MGGMTLDEAKHAAKIMAGEKGVVLGELLWSQAAIEEGAWALGYAVTDEPLCFSWNFLLRPSRQNEIMVCAPNVPKNWRPDTGGMLSMKWKNVLGALLVLFAALAFLYATGLAIVLIQASKFKDASIVWTLGGFIAIVLLIASGMAWAGVRLLRSPNPAPEAGG</sequence>
<feature type="transmembrane region" description="Helical" evidence="1">
    <location>
        <begin position="92"/>
        <end position="115"/>
    </location>
</feature>
<accession>A0A5K7X8X4</accession>
<proteinExistence type="predicted"/>
<name>A0A5K7X8X4_9BACT</name>
<dbReference type="Proteomes" id="UP000326837">
    <property type="component" value="Chromosome"/>
</dbReference>
<protein>
    <submittedName>
        <fullName evidence="2">Uncharacterized protein</fullName>
    </submittedName>
</protein>
<keyword evidence="1" id="KW-1133">Transmembrane helix</keyword>
<dbReference type="EMBL" id="AP021861">
    <property type="protein sequence ID" value="BBO33234.1"/>
    <property type="molecule type" value="Genomic_DNA"/>
</dbReference>
<dbReference type="KEGG" id="lpav:PLANPX_2846"/>